<accession>A0A2Z6NSU8</accession>
<dbReference type="EMBL" id="DF974300">
    <property type="protein sequence ID" value="GAU47304.1"/>
    <property type="molecule type" value="Genomic_DNA"/>
</dbReference>
<reference evidence="2" key="1">
    <citation type="journal article" date="2017" name="Front. Plant Sci.">
        <title>Climate Clever Clovers: New Paradigm to Reduce the Environmental Footprint of Ruminants by Breeding Low Methanogenic Forages Utilizing Haplotype Variation.</title>
        <authorList>
            <person name="Kaur P."/>
            <person name="Appels R."/>
            <person name="Bayer P.E."/>
            <person name="Keeble-Gagnere G."/>
            <person name="Wang J."/>
            <person name="Hirakawa H."/>
            <person name="Shirasawa K."/>
            <person name="Vercoe P."/>
            <person name="Stefanova K."/>
            <person name="Durmic Z."/>
            <person name="Nichols P."/>
            <person name="Revell C."/>
            <person name="Isobe S.N."/>
            <person name="Edwards D."/>
            <person name="Erskine W."/>
        </authorList>
    </citation>
    <scope>NUCLEOTIDE SEQUENCE [LARGE SCALE GENOMIC DNA]</scope>
    <source>
        <strain evidence="2">cv. Daliak</strain>
    </source>
</reference>
<keyword evidence="2" id="KW-1185">Reference proteome</keyword>
<proteinExistence type="predicted"/>
<protein>
    <submittedName>
        <fullName evidence="1">Uncharacterized protein</fullName>
    </submittedName>
</protein>
<evidence type="ECO:0000313" key="1">
    <source>
        <dbReference type="EMBL" id="GAU47304.1"/>
    </source>
</evidence>
<gene>
    <name evidence="1" type="ORF">TSUD_283730</name>
</gene>
<name>A0A2Z6NSU8_TRISU</name>
<dbReference type="AlphaFoldDB" id="A0A2Z6NSU8"/>
<dbReference type="Proteomes" id="UP000242715">
    <property type="component" value="Unassembled WGS sequence"/>
</dbReference>
<evidence type="ECO:0000313" key="2">
    <source>
        <dbReference type="Proteomes" id="UP000242715"/>
    </source>
</evidence>
<organism evidence="1 2">
    <name type="scientific">Trifolium subterraneum</name>
    <name type="common">Subterranean clover</name>
    <dbReference type="NCBI Taxonomy" id="3900"/>
    <lineage>
        <taxon>Eukaryota</taxon>
        <taxon>Viridiplantae</taxon>
        <taxon>Streptophyta</taxon>
        <taxon>Embryophyta</taxon>
        <taxon>Tracheophyta</taxon>
        <taxon>Spermatophyta</taxon>
        <taxon>Magnoliopsida</taxon>
        <taxon>eudicotyledons</taxon>
        <taxon>Gunneridae</taxon>
        <taxon>Pentapetalae</taxon>
        <taxon>rosids</taxon>
        <taxon>fabids</taxon>
        <taxon>Fabales</taxon>
        <taxon>Fabaceae</taxon>
        <taxon>Papilionoideae</taxon>
        <taxon>50 kb inversion clade</taxon>
        <taxon>NPAAA clade</taxon>
        <taxon>Hologalegina</taxon>
        <taxon>IRL clade</taxon>
        <taxon>Trifolieae</taxon>
        <taxon>Trifolium</taxon>
    </lineage>
</organism>
<sequence>MNISNEDDYEYNGNDASHDVFGDNTMVIPKKMEVMLKVNLVLKKTFMMLKKMEVMFKVKMLESKKMEVMLKDIRTKDGEIVQLTFVFHGDGHREDRGLTAE</sequence>